<evidence type="ECO:0000313" key="2">
    <source>
        <dbReference type="EMBL" id="KAH0536772.1"/>
    </source>
</evidence>
<evidence type="ECO:0000313" key="3">
    <source>
        <dbReference type="Proteomes" id="UP000698800"/>
    </source>
</evidence>
<dbReference type="Proteomes" id="UP000698800">
    <property type="component" value="Unassembled WGS sequence"/>
</dbReference>
<proteinExistence type="predicted"/>
<name>A0A9P8HWF2_9PEZI</name>
<reference evidence="2" key="1">
    <citation type="submission" date="2021-03" db="EMBL/GenBank/DDBJ databases">
        <title>Comparative genomics and phylogenomic investigation of the class Geoglossomycetes provide insights into ecological specialization and systematics.</title>
        <authorList>
            <person name="Melie T."/>
            <person name="Pirro S."/>
            <person name="Miller A.N."/>
            <person name="Quandt A."/>
        </authorList>
    </citation>
    <scope>NUCLEOTIDE SEQUENCE</scope>
    <source>
        <strain evidence="2">GBOQ0MN5Z8</strain>
    </source>
</reference>
<keyword evidence="1" id="KW-0472">Membrane</keyword>
<accession>A0A9P8HWF2</accession>
<evidence type="ECO:0000256" key="1">
    <source>
        <dbReference type="SAM" id="Phobius"/>
    </source>
</evidence>
<organism evidence="2 3">
    <name type="scientific">Glutinoglossum americanum</name>
    <dbReference type="NCBI Taxonomy" id="1670608"/>
    <lineage>
        <taxon>Eukaryota</taxon>
        <taxon>Fungi</taxon>
        <taxon>Dikarya</taxon>
        <taxon>Ascomycota</taxon>
        <taxon>Pezizomycotina</taxon>
        <taxon>Geoglossomycetes</taxon>
        <taxon>Geoglossales</taxon>
        <taxon>Geoglossaceae</taxon>
        <taxon>Glutinoglossum</taxon>
    </lineage>
</organism>
<gene>
    <name evidence="2" type="ORF">FGG08_006375</name>
</gene>
<keyword evidence="1" id="KW-0812">Transmembrane</keyword>
<keyword evidence="1" id="KW-1133">Transmembrane helix</keyword>
<dbReference type="EMBL" id="JAGHQL010000181">
    <property type="protein sequence ID" value="KAH0536772.1"/>
    <property type="molecule type" value="Genomic_DNA"/>
</dbReference>
<keyword evidence="3" id="KW-1185">Reference proteome</keyword>
<sequence length="723" mass="79184">MALKGRSSPLLRALKLQLVLSLFSRGGEPRKIAIRRNRWTALARCAIHILPVGPSIALIFLNTNNSYIGGELTGPSGTDSFKLGALQFAAKLHELSIQASIAAMLLSYIRYELTLGVGLPFGAIHAGLSFTDLSFLWSSELWGSMFSKESRFNWLRKLYLLLAVVGSVLLAALAAPSSAISVIPQLGLWPACGTSFWISASSEALWPSEVNSSHIGSPMCSTKTAPFNITCPSGGFFSIRGFGGFLVERGFGFVPGRTVPAFGTQATRNMNVTVKLGRNPDKITTATVPQAALADGMSMAGTWWPTAARFAQHRLGLHYIFQKEAFLSTETLQPITRAQCSPLNNRTNSTSNLLTFPRFDDVNPITTFFTDDQMWQDAFETNSTVRSNANLYWVKLDGATAPNSTMGAVVVLPIPKDENRLVYMTCNIDARWAESLIWRFYADNTMNVWGAPSNVPTFDIGRVNFNWTWRAISSTVEWAQSLNPVIDDQNTTTFSSIAATAAINSSSDVTHAPVIEAILAMMFADGLARIGSTASLQGQLKEGGDPNGSSDGKWVDEFMKFGDAYYLPEQAPSNWLKPRLRVSVYGWSYTSRDPTSRFALSILFTHILLAICHLMYSLIWGLSSSSWDSPAEITALALNSKPSAIMQNTCAGITRRETMGTHVRIVATKGEEGEKNHLEMQFRSPVRGKDQLLSADNGESVQINKKYGNLYHRRSNAATPSEA</sequence>
<protein>
    <submittedName>
        <fullName evidence="2">Uncharacterized protein</fullName>
    </submittedName>
</protein>
<feature type="transmembrane region" description="Helical" evidence="1">
    <location>
        <begin position="158"/>
        <end position="175"/>
    </location>
</feature>
<feature type="transmembrane region" description="Helical" evidence="1">
    <location>
        <begin position="41"/>
        <end position="61"/>
    </location>
</feature>
<dbReference type="OrthoDB" id="5342924at2759"/>
<dbReference type="AlphaFoldDB" id="A0A9P8HWF2"/>
<feature type="transmembrane region" description="Helical" evidence="1">
    <location>
        <begin position="113"/>
        <end position="137"/>
    </location>
</feature>
<comment type="caution">
    <text evidence="2">The sequence shown here is derived from an EMBL/GenBank/DDBJ whole genome shotgun (WGS) entry which is preliminary data.</text>
</comment>